<sequence length="568" mass="62728">MDEARVEFTFTHSDEDNHVQVFAVNDECYRCTFEARNRNDCNPGNDDCTDLEPNSTYAFTFDSLFAWDIQVRTKDDNATVLWTTRQTFLDRAEYAIQVNQSDAGTVQASFLQTRDGTTSSIMLIVLILILVWPLACLGLFCFRKQRRRRDENNLATYREANEDDELRRGILSTEAPTETPIDAKKKPTRVVCLDVFRGIIIFTMIFVNLGGGSFWYFNHAAWNGLTFADIVFPCFAWIMGVTMNIGVASHVKKQTKLWKMLVDGFLRAVKLFLLGLFVNDFRNFKGGRIPGVLQSFGFAYFYVTCAVVAGLAVESKSMPFLRRAVEGCIVLAVVVANLLVVFYLPVDGCPTGYLGPGGRGDDGLYPNCIGGAHLVVDRKIFGDAYMMQGGGTAAWIYGSGGPWDPEGFLNWLMVAFTAYLGYVVGGIFLKESRVVWKVCILGGTGAVLAVVGLALCGFKTNGGWIPINKNLWSLSFVLTVSGIACGMLALLYLIVDKWAIWGGTPFKQNGMNAIALYVGHEVLAQHVPFGWDRDGDSHTQAALSNLGGAVAWTLVALWMHGQGIFITV</sequence>
<organism evidence="3 4">
    <name type="scientific">Aphanomyces stellatus</name>
    <dbReference type="NCBI Taxonomy" id="120398"/>
    <lineage>
        <taxon>Eukaryota</taxon>
        <taxon>Sar</taxon>
        <taxon>Stramenopiles</taxon>
        <taxon>Oomycota</taxon>
        <taxon>Saprolegniomycetes</taxon>
        <taxon>Saprolegniales</taxon>
        <taxon>Verrucalvaceae</taxon>
        <taxon>Aphanomyces</taxon>
    </lineage>
</organism>
<protein>
    <submittedName>
        <fullName evidence="3">Aste57867_8261 protein</fullName>
    </submittedName>
</protein>
<name>A0A485KJT7_9STRA</name>
<feature type="transmembrane region" description="Helical" evidence="1">
    <location>
        <begin position="438"/>
        <end position="460"/>
    </location>
</feature>
<feature type="transmembrane region" description="Helical" evidence="1">
    <location>
        <begin position="230"/>
        <end position="248"/>
    </location>
</feature>
<feature type="transmembrane region" description="Helical" evidence="1">
    <location>
        <begin position="291"/>
        <end position="313"/>
    </location>
</feature>
<dbReference type="AlphaFoldDB" id="A0A485KJT7"/>
<feature type="transmembrane region" description="Helical" evidence="1">
    <location>
        <begin position="325"/>
        <end position="346"/>
    </location>
</feature>
<reference evidence="2" key="2">
    <citation type="submission" date="2019-06" db="EMBL/GenBank/DDBJ databases">
        <title>Genomics analysis of Aphanomyces spp. identifies a new class of oomycete effector associated with host adaptation.</title>
        <authorList>
            <person name="Gaulin E."/>
        </authorList>
    </citation>
    <scope>NUCLEOTIDE SEQUENCE</scope>
    <source>
        <strain evidence="2">CBS 578.67</strain>
    </source>
</reference>
<feature type="transmembrane region" description="Helical" evidence="1">
    <location>
        <begin position="408"/>
        <end position="429"/>
    </location>
</feature>
<dbReference type="Proteomes" id="UP000332933">
    <property type="component" value="Unassembled WGS sequence"/>
</dbReference>
<accession>A0A485KJT7</accession>
<keyword evidence="1" id="KW-1133">Transmembrane helix</keyword>
<proteinExistence type="predicted"/>
<dbReference type="EMBL" id="VJMH01005095">
    <property type="protein sequence ID" value="KAF0701267.1"/>
    <property type="molecule type" value="Genomic_DNA"/>
</dbReference>
<keyword evidence="1" id="KW-0812">Transmembrane</keyword>
<dbReference type="EMBL" id="CAADRA010005116">
    <property type="protein sequence ID" value="VFT85148.1"/>
    <property type="molecule type" value="Genomic_DNA"/>
</dbReference>
<keyword evidence="1" id="KW-0472">Membrane</keyword>
<evidence type="ECO:0000313" key="4">
    <source>
        <dbReference type="Proteomes" id="UP000332933"/>
    </source>
</evidence>
<dbReference type="OrthoDB" id="2149840at2759"/>
<dbReference type="PANTHER" id="PTHR31061:SF24">
    <property type="entry name" value="LD22376P"/>
    <property type="match status" value="1"/>
</dbReference>
<dbReference type="PANTHER" id="PTHR31061">
    <property type="entry name" value="LD22376P"/>
    <property type="match status" value="1"/>
</dbReference>
<feature type="transmembrane region" description="Helical" evidence="1">
    <location>
        <begin position="260"/>
        <end position="279"/>
    </location>
</feature>
<evidence type="ECO:0000313" key="3">
    <source>
        <dbReference type="EMBL" id="VFT85148.1"/>
    </source>
</evidence>
<evidence type="ECO:0000256" key="1">
    <source>
        <dbReference type="SAM" id="Phobius"/>
    </source>
</evidence>
<feature type="transmembrane region" description="Helical" evidence="1">
    <location>
        <begin position="472"/>
        <end position="495"/>
    </location>
</feature>
<reference evidence="3 4" key="1">
    <citation type="submission" date="2019-03" db="EMBL/GenBank/DDBJ databases">
        <authorList>
            <person name="Gaulin E."/>
            <person name="Dumas B."/>
        </authorList>
    </citation>
    <scope>NUCLEOTIDE SEQUENCE [LARGE SCALE GENOMIC DNA]</scope>
    <source>
        <strain evidence="3">CBS 568.67</strain>
    </source>
</reference>
<evidence type="ECO:0000313" key="2">
    <source>
        <dbReference type="EMBL" id="KAF0701267.1"/>
    </source>
</evidence>
<feature type="transmembrane region" description="Helical" evidence="1">
    <location>
        <begin position="121"/>
        <end position="142"/>
    </location>
</feature>
<gene>
    <name evidence="3" type="primary">Aste57867_8261</name>
    <name evidence="2" type="ORF">As57867_008230</name>
    <name evidence="3" type="ORF">ASTE57867_8261</name>
</gene>
<feature type="transmembrane region" description="Helical" evidence="1">
    <location>
        <begin position="195"/>
        <end position="218"/>
    </location>
</feature>
<keyword evidence="4" id="KW-1185">Reference proteome</keyword>